<proteinExistence type="predicted"/>
<evidence type="ECO:0000259" key="7">
    <source>
        <dbReference type="PROSITE" id="PS50259"/>
    </source>
</evidence>
<dbReference type="PROSITE" id="PS50259">
    <property type="entry name" value="G_PROTEIN_RECEP_F3_4"/>
    <property type="match status" value="1"/>
</dbReference>
<evidence type="ECO:0000313" key="8">
    <source>
        <dbReference type="EMBL" id="GMI28099.1"/>
    </source>
</evidence>
<comment type="subcellular location">
    <subcellularLocation>
        <location evidence="1">Membrane</location>
        <topology evidence="1">Multi-pass membrane protein</topology>
    </subcellularLocation>
</comment>
<keyword evidence="4 6" id="KW-0472">Membrane</keyword>
<feature type="compositionally biased region" description="Low complexity" evidence="5">
    <location>
        <begin position="181"/>
        <end position="199"/>
    </location>
</feature>
<evidence type="ECO:0000256" key="2">
    <source>
        <dbReference type="ARBA" id="ARBA00022692"/>
    </source>
</evidence>
<name>A0ABQ6MLG9_9STRA</name>
<organism evidence="8 9">
    <name type="scientific">Tetraparma gracilis</name>
    <dbReference type="NCBI Taxonomy" id="2962635"/>
    <lineage>
        <taxon>Eukaryota</taxon>
        <taxon>Sar</taxon>
        <taxon>Stramenopiles</taxon>
        <taxon>Ochrophyta</taxon>
        <taxon>Bolidophyceae</taxon>
        <taxon>Parmales</taxon>
        <taxon>Triparmaceae</taxon>
        <taxon>Tetraparma</taxon>
    </lineage>
</organism>
<comment type="caution">
    <text evidence="8">The sequence shown here is derived from an EMBL/GenBank/DDBJ whole genome shotgun (WGS) entry which is preliminary data.</text>
</comment>
<evidence type="ECO:0000313" key="9">
    <source>
        <dbReference type="Proteomes" id="UP001165060"/>
    </source>
</evidence>
<feature type="non-terminal residue" evidence="8">
    <location>
        <position position="1"/>
    </location>
</feature>
<feature type="transmembrane region" description="Helical" evidence="6">
    <location>
        <begin position="53"/>
        <end position="76"/>
    </location>
</feature>
<gene>
    <name evidence="8" type="ORF">TeGR_g6618</name>
</gene>
<keyword evidence="9" id="KW-1185">Reference proteome</keyword>
<evidence type="ECO:0000256" key="4">
    <source>
        <dbReference type="ARBA" id="ARBA00023136"/>
    </source>
</evidence>
<evidence type="ECO:0000256" key="6">
    <source>
        <dbReference type="SAM" id="Phobius"/>
    </source>
</evidence>
<feature type="domain" description="G-protein coupled receptors family 3 profile" evidence="7">
    <location>
        <begin position="1"/>
        <end position="76"/>
    </location>
</feature>
<feature type="transmembrane region" description="Helical" evidence="6">
    <location>
        <begin position="20"/>
        <end position="41"/>
    </location>
</feature>
<accession>A0ABQ6MLG9</accession>
<feature type="region of interest" description="Disordered" evidence="5">
    <location>
        <begin position="119"/>
        <end position="209"/>
    </location>
</feature>
<evidence type="ECO:0000256" key="3">
    <source>
        <dbReference type="ARBA" id="ARBA00022989"/>
    </source>
</evidence>
<evidence type="ECO:0000256" key="1">
    <source>
        <dbReference type="ARBA" id="ARBA00004141"/>
    </source>
</evidence>
<dbReference type="InterPro" id="IPR017978">
    <property type="entry name" value="GPCR_3_C"/>
</dbReference>
<keyword evidence="2 6" id="KW-0812">Transmembrane</keyword>
<dbReference type="Proteomes" id="UP001165060">
    <property type="component" value="Unassembled WGS sequence"/>
</dbReference>
<protein>
    <recommendedName>
        <fullName evidence="7">G-protein coupled receptors family 3 profile domain-containing protein</fullName>
    </recommendedName>
</protein>
<feature type="compositionally biased region" description="Low complexity" evidence="5">
    <location>
        <begin position="152"/>
        <end position="166"/>
    </location>
</feature>
<evidence type="ECO:0000256" key="5">
    <source>
        <dbReference type="SAM" id="MobiDB-lite"/>
    </source>
</evidence>
<keyword evidence="3 6" id="KW-1133">Transmembrane helix</keyword>
<dbReference type="EMBL" id="BRYB01002952">
    <property type="protein sequence ID" value="GMI28099.1"/>
    <property type="molecule type" value="Genomic_DNA"/>
</dbReference>
<reference evidence="8 9" key="1">
    <citation type="journal article" date="2023" name="Commun. Biol.">
        <title>Genome analysis of Parmales, the sister group of diatoms, reveals the evolutionary specialization of diatoms from phago-mixotrophs to photoautotrophs.</title>
        <authorList>
            <person name="Ban H."/>
            <person name="Sato S."/>
            <person name="Yoshikawa S."/>
            <person name="Yamada K."/>
            <person name="Nakamura Y."/>
            <person name="Ichinomiya M."/>
            <person name="Sato N."/>
            <person name="Blanc-Mathieu R."/>
            <person name="Endo H."/>
            <person name="Kuwata A."/>
            <person name="Ogata H."/>
        </authorList>
    </citation>
    <scope>NUCLEOTIDE SEQUENCE [LARGE SCALE GENOMIC DNA]</scope>
</reference>
<dbReference type="Pfam" id="PF00003">
    <property type="entry name" value="7tm_3"/>
    <property type="match status" value="1"/>
</dbReference>
<sequence length="343" mass="36709">AWYQFYLARSVPSDYSESAWMSFTVLSSLQILIIAIPLTYMSSTIEAKYFIDLLKLLIVSWSVLGFIFFPKLILWLQLRYPHRFGKAVDAKEAVAATLSSRTLNAAGGGAGQAQSEAYLGGVSRGSPSGGRAGQAKSEAYLGGVSRGSAKPRSSFGSGTTSRRSSSPNVNGGNRLSELRSSDLSSSAPLPSPPTNTLSARGGFSPSPPPVSPSQLLHAFIPCSLLTYTLSKSIRRLIPHTLAPLSTTPWYKRYVLPVIYSTGLIDSSRKRKITSVSVTAAVALLVVISKRLQPLARGVLDVGVVTGLGGGVLSLWVHFFTLWRTGKIGLAGWAREKEGYPVGK</sequence>
<feature type="transmembrane region" description="Helical" evidence="6">
    <location>
        <begin position="303"/>
        <end position="322"/>
    </location>
</feature>